<proteinExistence type="predicted"/>
<dbReference type="InParanoid" id="A0A1X7SY82"/>
<evidence type="ECO:0000313" key="1">
    <source>
        <dbReference type="EnsemblMetazoa" id="Aqu2.1.07129_001"/>
    </source>
</evidence>
<accession>A0A1X7SY82</accession>
<protein>
    <submittedName>
        <fullName evidence="1">Uncharacterized protein</fullName>
    </submittedName>
</protein>
<dbReference type="EnsemblMetazoa" id="Aqu2.1.07129_001">
    <property type="protein sequence ID" value="Aqu2.1.07129_001"/>
    <property type="gene ID" value="Aqu2.1.07129"/>
</dbReference>
<reference evidence="1" key="1">
    <citation type="submission" date="2017-05" db="UniProtKB">
        <authorList>
            <consortium name="EnsemblMetazoa"/>
        </authorList>
    </citation>
    <scope>IDENTIFICATION</scope>
</reference>
<dbReference type="AlphaFoldDB" id="A0A1X7SY82"/>
<name>A0A1X7SY82_AMPQE</name>
<organism evidence="1">
    <name type="scientific">Amphimedon queenslandica</name>
    <name type="common">Sponge</name>
    <dbReference type="NCBI Taxonomy" id="400682"/>
    <lineage>
        <taxon>Eukaryota</taxon>
        <taxon>Metazoa</taxon>
        <taxon>Porifera</taxon>
        <taxon>Demospongiae</taxon>
        <taxon>Heteroscleromorpha</taxon>
        <taxon>Haplosclerida</taxon>
        <taxon>Niphatidae</taxon>
        <taxon>Amphimedon</taxon>
    </lineage>
</organism>
<sequence length="71" mass="7864">MTTDNFTSLLKGEQITSKASGIELVKVEDIPQCNNFLNKSDFDNKNPCYGLKSEISGIQIIVCPNVIQNML</sequence>